<evidence type="ECO:0000313" key="3">
    <source>
        <dbReference type="Proteomes" id="UP000051006"/>
    </source>
</evidence>
<dbReference type="InterPro" id="IPR036691">
    <property type="entry name" value="Endo/exonu/phosph_ase_sf"/>
</dbReference>
<dbReference type="PANTHER" id="PTHR14859">
    <property type="entry name" value="CALCOFLUOR WHITE HYPERSENSITIVE PROTEIN PRECURSOR"/>
    <property type="match status" value="1"/>
</dbReference>
<accession>A0A0R2LDM4</accession>
<evidence type="ECO:0000313" key="2">
    <source>
        <dbReference type="EMBL" id="KRN98006.1"/>
    </source>
</evidence>
<comment type="caution">
    <text evidence="2">The sequence shown here is derived from an EMBL/GenBank/DDBJ whole genome shotgun (WGS) entry which is preliminary data.</text>
</comment>
<organism evidence="2 3">
    <name type="scientific">Companilactobacillus kimchiensis</name>
    <dbReference type="NCBI Taxonomy" id="993692"/>
    <lineage>
        <taxon>Bacteria</taxon>
        <taxon>Bacillati</taxon>
        <taxon>Bacillota</taxon>
        <taxon>Bacilli</taxon>
        <taxon>Lactobacillales</taxon>
        <taxon>Lactobacillaceae</taxon>
        <taxon>Companilactobacillus</taxon>
    </lineage>
</organism>
<name>A0A0R2LDM4_9LACO</name>
<dbReference type="EMBL" id="JQCF01000027">
    <property type="protein sequence ID" value="KRN98006.1"/>
    <property type="molecule type" value="Genomic_DNA"/>
</dbReference>
<keyword evidence="3" id="KW-1185">Reference proteome</keyword>
<dbReference type="Proteomes" id="UP000051006">
    <property type="component" value="Unassembled WGS sequence"/>
</dbReference>
<dbReference type="SUPFAM" id="SSF56219">
    <property type="entry name" value="DNase I-like"/>
    <property type="match status" value="1"/>
</dbReference>
<dbReference type="GO" id="GO:0006506">
    <property type="term" value="P:GPI anchor biosynthetic process"/>
    <property type="evidence" value="ECO:0007669"/>
    <property type="project" value="TreeGrafter"/>
</dbReference>
<evidence type="ECO:0000259" key="1">
    <source>
        <dbReference type="Pfam" id="PF03372"/>
    </source>
</evidence>
<reference evidence="2 3" key="1">
    <citation type="journal article" date="2015" name="Genome Announc.">
        <title>Expanding the biotechnology potential of lactobacilli through comparative genomics of 213 strains and associated genera.</title>
        <authorList>
            <person name="Sun Z."/>
            <person name="Harris H.M."/>
            <person name="McCann A."/>
            <person name="Guo C."/>
            <person name="Argimon S."/>
            <person name="Zhang W."/>
            <person name="Yang X."/>
            <person name="Jeffery I.B."/>
            <person name="Cooney J.C."/>
            <person name="Kagawa T.F."/>
            <person name="Liu W."/>
            <person name="Song Y."/>
            <person name="Salvetti E."/>
            <person name="Wrobel A."/>
            <person name="Rasinkangas P."/>
            <person name="Parkhill J."/>
            <person name="Rea M.C."/>
            <person name="O'Sullivan O."/>
            <person name="Ritari J."/>
            <person name="Douillard F.P."/>
            <person name="Paul Ross R."/>
            <person name="Yang R."/>
            <person name="Briner A.E."/>
            <person name="Felis G.E."/>
            <person name="de Vos W.M."/>
            <person name="Barrangou R."/>
            <person name="Klaenhammer T.R."/>
            <person name="Caufield P.W."/>
            <person name="Cui Y."/>
            <person name="Zhang H."/>
            <person name="O'Toole P.W."/>
        </authorList>
    </citation>
    <scope>NUCLEOTIDE SEQUENCE [LARGE SCALE GENOMIC DNA]</scope>
    <source>
        <strain evidence="2 3">DSM 24716</strain>
    </source>
</reference>
<proteinExistence type="predicted"/>
<protein>
    <recommendedName>
        <fullName evidence="1">Endonuclease/exonuclease/phosphatase domain-containing protein</fullName>
    </recommendedName>
</protein>
<dbReference type="AlphaFoldDB" id="A0A0R2LDM4"/>
<dbReference type="InterPro" id="IPR005135">
    <property type="entry name" value="Endo/exonuclease/phosphatase"/>
</dbReference>
<dbReference type="GO" id="GO:0003824">
    <property type="term" value="F:catalytic activity"/>
    <property type="evidence" value="ECO:0007669"/>
    <property type="project" value="InterPro"/>
</dbReference>
<sequence>MENNNVEIAGLQEVNYDNYRLSKTKYNSLTNFVGDHFQYSYFGNTINFAGGQYGIATISTLPYRSESVKHLYSNDSDKNNDKFIAACENYRFEDKSTIKDMEDLRSEYGMSLVEPRIVTRILINKDGQEIAFYNTHISYASTKLRVMQFKQLVEILEQDDAEYKVIVGDFNADRNTTDWKIFADKFNLANGQEGVWRDTYIVDDDPTMRVNSIDNIITSKNITISNVQTVYSTESDHIPLIADLTLN</sequence>
<dbReference type="STRING" id="993692.IV57_GL001350"/>
<gene>
    <name evidence="2" type="ORF">IV57_GL001350</name>
</gene>
<dbReference type="PATRIC" id="fig|993692.3.peg.1370"/>
<dbReference type="InterPro" id="IPR051916">
    <property type="entry name" value="GPI-anchor_lipid_remodeler"/>
</dbReference>
<dbReference type="GO" id="GO:0016020">
    <property type="term" value="C:membrane"/>
    <property type="evidence" value="ECO:0007669"/>
    <property type="project" value="GOC"/>
</dbReference>
<dbReference type="Gene3D" id="3.60.10.10">
    <property type="entry name" value="Endonuclease/exonuclease/phosphatase"/>
    <property type="match status" value="1"/>
</dbReference>
<dbReference type="PANTHER" id="PTHR14859:SF1">
    <property type="entry name" value="PGAP2-INTERACTING PROTEIN"/>
    <property type="match status" value="1"/>
</dbReference>
<dbReference type="Pfam" id="PF03372">
    <property type="entry name" value="Exo_endo_phos"/>
    <property type="match status" value="1"/>
</dbReference>
<feature type="domain" description="Endonuclease/exonuclease/phosphatase" evidence="1">
    <location>
        <begin position="3"/>
        <end position="237"/>
    </location>
</feature>